<dbReference type="CDD" id="cd02440">
    <property type="entry name" value="AdoMet_MTases"/>
    <property type="match status" value="1"/>
</dbReference>
<keyword evidence="3 4" id="KW-0949">S-adenosyl-L-methionine</keyword>
<dbReference type="InterPro" id="IPR010280">
    <property type="entry name" value="U5_MeTrfase_fam"/>
</dbReference>
<name>A0AA48GZ70_9BACT</name>
<protein>
    <submittedName>
        <fullName evidence="6">23S rRNA (Uracil(1939)-C(5))-methyltransferase RlmD</fullName>
    </submittedName>
</protein>
<dbReference type="Pfam" id="PF05958">
    <property type="entry name" value="tRNA_U5-meth_tr"/>
    <property type="match status" value="1"/>
</dbReference>
<organism evidence="6 7">
    <name type="scientific">Mesoterricola silvestris</name>
    <dbReference type="NCBI Taxonomy" id="2927979"/>
    <lineage>
        <taxon>Bacteria</taxon>
        <taxon>Pseudomonadati</taxon>
        <taxon>Acidobacteriota</taxon>
        <taxon>Holophagae</taxon>
        <taxon>Holophagales</taxon>
        <taxon>Holophagaceae</taxon>
        <taxon>Mesoterricola</taxon>
    </lineage>
</organism>
<dbReference type="Gene3D" id="2.40.50.1070">
    <property type="match status" value="1"/>
</dbReference>
<evidence type="ECO:0000256" key="2">
    <source>
        <dbReference type="ARBA" id="ARBA00022679"/>
    </source>
</evidence>
<reference evidence="7" key="1">
    <citation type="journal article" date="2023" name="Int. J. Syst. Evol. Microbiol.">
        <title>Mesoterricola silvestris gen. nov., sp. nov., Mesoterricola sediminis sp. nov., Geothrix oryzae sp. nov., Geothrix edaphica sp. nov., Geothrix rubra sp. nov., and Geothrix limicola sp. nov., six novel members of Acidobacteriota isolated from soils.</title>
        <authorList>
            <person name="Itoh H."/>
            <person name="Sugisawa Y."/>
            <person name="Mise K."/>
            <person name="Xu Z."/>
            <person name="Kuniyasu M."/>
            <person name="Ushijima N."/>
            <person name="Kawano K."/>
            <person name="Kobayashi E."/>
            <person name="Shiratori Y."/>
            <person name="Masuda Y."/>
            <person name="Senoo K."/>
        </authorList>
    </citation>
    <scope>NUCLEOTIDE SEQUENCE [LARGE SCALE GENOMIC DNA]</scope>
    <source>
        <strain evidence="7">W79</strain>
    </source>
</reference>
<dbReference type="Gene3D" id="2.40.50.140">
    <property type="entry name" value="Nucleic acid-binding proteins"/>
    <property type="match status" value="1"/>
</dbReference>
<keyword evidence="1 4" id="KW-0489">Methyltransferase</keyword>
<dbReference type="PROSITE" id="PS51687">
    <property type="entry name" value="SAM_MT_RNA_M5U"/>
    <property type="match status" value="1"/>
</dbReference>
<evidence type="ECO:0000256" key="4">
    <source>
        <dbReference type="PROSITE-ProRule" id="PRU01024"/>
    </source>
</evidence>
<dbReference type="KEGG" id="msil:METEAL_22370"/>
<feature type="binding site" evidence="4">
    <location>
        <position position="232"/>
    </location>
    <ligand>
        <name>S-adenosyl-L-methionine</name>
        <dbReference type="ChEBI" id="CHEBI:59789"/>
    </ligand>
</feature>
<feature type="binding site" evidence="4">
    <location>
        <position position="260"/>
    </location>
    <ligand>
        <name>S-adenosyl-L-methionine</name>
        <dbReference type="ChEBI" id="CHEBI:59789"/>
    </ligand>
</feature>
<keyword evidence="2 4" id="KW-0808">Transferase</keyword>
<dbReference type="InterPro" id="IPR029063">
    <property type="entry name" value="SAM-dependent_MTases_sf"/>
</dbReference>
<accession>A0AA48GZ70</accession>
<dbReference type="InterPro" id="IPR002792">
    <property type="entry name" value="TRAM_dom"/>
</dbReference>
<feature type="binding site" evidence="4">
    <location>
        <position position="281"/>
    </location>
    <ligand>
        <name>S-adenosyl-L-methionine</name>
        <dbReference type="ChEBI" id="CHEBI:59789"/>
    </ligand>
</feature>
<gene>
    <name evidence="6" type="primary">rlmD</name>
    <name evidence="6" type="ORF">METEAL_22370</name>
</gene>
<feature type="domain" description="TRAM" evidence="5">
    <location>
        <begin position="1"/>
        <end position="57"/>
    </location>
</feature>
<dbReference type="PROSITE" id="PS50926">
    <property type="entry name" value="TRAM"/>
    <property type="match status" value="1"/>
</dbReference>
<dbReference type="GO" id="GO:0070041">
    <property type="term" value="F:rRNA (uridine-C5-)-methyltransferase activity"/>
    <property type="evidence" value="ECO:0007669"/>
    <property type="project" value="TreeGrafter"/>
</dbReference>
<dbReference type="PANTHER" id="PTHR11061:SF30">
    <property type="entry name" value="TRNA (URACIL(54)-C(5))-METHYLTRANSFERASE"/>
    <property type="match status" value="1"/>
</dbReference>
<evidence type="ECO:0000256" key="1">
    <source>
        <dbReference type="ARBA" id="ARBA00022603"/>
    </source>
</evidence>
<evidence type="ECO:0000259" key="5">
    <source>
        <dbReference type="PROSITE" id="PS50926"/>
    </source>
</evidence>
<dbReference type="EMBL" id="AP027080">
    <property type="protein sequence ID" value="BDU73063.1"/>
    <property type="molecule type" value="Genomic_DNA"/>
</dbReference>
<dbReference type="GO" id="GO:0070475">
    <property type="term" value="P:rRNA base methylation"/>
    <property type="evidence" value="ECO:0007669"/>
    <property type="project" value="TreeGrafter"/>
</dbReference>
<comment type="similarity">
    <text evidence="4">Belongs to the class I-like SAM-binding methyltransferase superfamily. RNA M5U methyltransferase family.</text>
</comment>
<dbReference type="InterPro" id="IPR012340">
    <property type="entry name" value="NA-bd_OB-fold"/>
</dbReference>
<proteinExistence type="inferred from homology"/>
<dbReference type="Gene3D" id="3.40.50.150">
    <property type="entry name" value="Vaccinia Virus protein VP39"/>
    <property type="match status" value="1"/>
</dbReference>
<dbReference type="Proteomes" id="UP001238179">
    <property type="component" value="Chromosome"/>
</dbReference>
<dbReference type="PANTHER" id="PTHR11061">
    <property type="entry name" value="RNA M5U METHYLTRANSFERASE"/>
    <property type="match status" value="1"/>
</dbReference>
<dbReference type="RefSeq" id="WP_316411706.1">
    <property type="nucleotide sequence ID" value="NZ_AP027080.1"/>
</dbReference>
<evidence type="ECO:0000256" key="3">
    <source>
        <dbReference type="ARBA" id="ARBA00022691"/>
    </source>
</evidence>
<evidence type="ECO:0000313" key="7">
    <source>
        <dbReference type="Proteomes" id="UP001238179"/>
    </source>
</evidence>
<feature type="active site" description="Nucleophile" evidence="4">
    <location>
        <position position="349"/>
    </location>
</feature>
<keyword evidence="7" id="KW-1185">Reference proteome</keyword>
<evidence type="ECO:0000313" key="6">
    <source>
        <dbReference type="EMBL" id="BDU73063.1"/>
    </source>
</evidence>
<feature type="binding site" evidence="4">
    <location>
        <position position="322"/>
    </location>
    <ligand>
        <name>S-adenosyl-L-methionine</name>
        <dbReference type="ChEBI" id="CHEBI:59789"/>
    </ligand>
</feature>
<sequence>MKSILTIERLAWGGKGVARAEDGRVILVSAPLALFPGEQVEAEVRWKPRHGEGEVTRWVRRDPRRAQAGCPVAATCGGCELWEAGRETAELKRSMVADLLGRQLPDAPEWRWLEAPADARRHRIQLHWTGRDLGYHRRNSHALVPVSACPAASPALSQAIPRFLDALEGRMLPTRPQRWELATGTPAGEVYATDEQGRTWNLEPDGWKPFQGGIVHRLGEARLAHRPGGFFQVCPPWAWRAFGEILDGWELPAGTLYDLYGGVGFFTALLGARVAGSVLVEFDEPAVAWAARNVPGARCVAADAAEWVPEGLGAPGDLLLLDPPRTGLAPEMCAKLQTAGAGDLVLVGCDGAAFCRDVKRLEPAWKLEGLAVADLFPLTSHVECVGWFRRA</sequence>
<dbReference type="AlphaFoldDB" id="A0AA48GZ70"/>
<dbReference type="SUPFAM" id="SSF53335">
    <property type="entry name" value="S-adenosyl-L-methionine-dependent methyltransferases"/>
    <property type="match status" value="1"/>
</dbReference>